<evidence type="ECO:0000313" key="1">
    <source>
        <dbReference type="Proteomes" id="UP000887576"/>
    </source>
</evidence>
<accession>A0AC34R9T5</accession>
<protein>
    <submittedName>
        <fullName evidence="2">F-box domain-containing protein</fullName>
    </submittedName>
</protein>
<dbReference type="WBParaSite" id="JU765_v2.g4673.t1">
    <property type="protein sequence ID" value="JU765_v2.g4673.t1"/>
    <property type="gene ID" value="JU765_v2.g4673"/>
</dbReference>
<reference evidence="2" key="1">
    <citation type="submission" date="2022-11" db="UniProtKB">
        <authorList>
            <consortium name="WormBaseParasite"/>
        </authorList>
    </citation>
    <scope>IDENTIFICATION</scope>
</reference>
<proteinExistence type="predicted"/>
<organism evidence="1 2">
    <name type="scientific">Panagrolaimus sp. JU765</name>
    <dbReference type="NCBI Taxonomy" id="591449"/>
    <lineage>
        <taxon>Eukaryota</taxon>
        <taxon>Metazoa</taxon>
        <taxon>Ecdysozoa</taxon>
        <taxon>Nematoda</taxon>
        <taxon>Chromadorea</taxon>
        <taxon>Rhabditida</taxon>
        <taxon>Tylenchina</taxon>
        <taxon>Panagrolaimomorpha</taxon>
        <taxon>Panagrolaimoidea</taxon>
        <taxon>Panagrolaimidae</taxon>
        <taxon>Panagrolaimus</taxon>
    </lineage>
</organism>
<sequence length="176" mass="20401">MTEYFNFLGLPTVVQDLIAAEIVHNSIPQDWLQFALTCKAFNELVKHAQPKKILPSIIIGRFLAEKLANVQLFELHFNQFLTKKVCQELFESVKFKDDAKIQFQYYSLKNNEYAVHMRCIGQDLFEIECFSCRPRFCRPRGRSGPSRSNKDFAITTAIIKSDMLVETLKKLDDSQV</sequence>
<dbReference type="Proteomes" id="UP000887576">
    <property type="component" value="Unplaced"/>
</dbReference>
<evidence type="ECO:0000313" key="2">
    <source>
        <dbReference type="WBParaSite" id="JU765_v2.g4673.t1"/>
    </source>
</evidence>
<name>A0AC34R9T5_9BILA</name>